<dbReference type="EMBL" id="QEXV01000007">
    <property type="protein sequence ID" value="PWE16402.1"/>
    <property type="molecule type" value="Genomic_DNA"/>
</dbReference>
<dbReference type="AlphaFoldDB" id="A0A2U2BQW4"/>
<dbReference type="PANTHER" id="PTHR34977:SF1">
    <property type="entry name" value="UPF0337 PROTEIN YJBJ"/>
    <property type="match status" value="1"/>
</dbReference>
<evidence type="ECO:0000313" key="5">
    <source>
        <dbReference type="Proteomes" id="UP000245168"/>
    </source>
</evidence>
<dbReference type="InterPro" id="IPR026042">
    <property type="entry name" value="YjbJ"/>
</dbReference>
<keyword evidence="5" id="KW-1185">Reference proteome</keyword>
<dbReference type="RefSeq" id="WP_109253904.1">
    <property type="nucleotide sequence ID" value="NZ_QEXV01000007.1"/>
</dbReference>
<feature type="domain" description="CsbD-like" evidence="3">
    <location>
        <begin position="5"/>
        <end position="56"/>
    </location>
</feature>
<feature type="region of interest" description="Disordered" evidence="2">
    <location>
        <begin position="46"/>
        <end position="66"/>
    </location>
</feature>
<name>A0A2U2BQW4_9PROT</name>
<evidence type="ECO:0000313" key="4">
    <source>
        <dbReference type="EMBL" id="PWE16402.1"/>
    </source>
</evidence>
<dbReference type="SUPFAM" id="SSF69047">
    <property type="entry name" value="Hypothetical protein YjbJ"/>
    <property type="match status" value="1"/>
</dbReference>
<dbReference type="PANTHER" id="PTHR34977">
    <property type="entry name" value="UPF0337 PROTEIN YJBJ"/>
    <property type="match status" value="1"/>
</dbReference>
<dbReference type="Pfam" id="PF05532">
    <property type="entry name" value="CsbD"/>
    <property type="match status" value="1"/>
</dbReference>
<comment type="similarity">
    <text evidence="1">Belongs to the UPF0337 (CsbD) family.</text>
</comment>
<dbReference type="PIRSF" id="PIRSF039008">
    <property type="entry name" value="YjbJ"/>
    <property type="match status" value="1"/>
</dbReference>
<accession>A0A2U2BQW4</accession>
<evidence type="ECO:0000259" key="3">
    <source>
        <dbReference type="Pfam" id="PF05532"/>
    </source>
</evidence>
<comment type="caution">
    <text evidence="4">The sequence shown here is derived from an EMBL/GenBank/DDBJ whole genome shotgun (WGS) entry which is preliminary data.</text>
</comment>
<sequence>MQPQELKNKWNQMSGEVKQHWNKLTDDDIKNIQGDSRKLANKIEQRYGKKHDQAEREVNDWIQQHQ</sequence>
<dbReference type="InterPro" id="IPR008462">
    <property type="entry name" value="CsbD"/>
</dbReference>
<evidence type="ECO:0000256" key="2">
    <source>
        <dbReference type="SAM" id="MobiDB-lite"/>
    </source>
</evidence>
<feature type="compositionally biased region" description="Basic and acidic residues" evidence="2">
    <location>
        <begin position="46"/>
        <end position="59"/>
    </location>
</feature>
<dbReference type="InterPro" id="IPR036629">
    <property type="entry name" value="YjbJ_sf"/>
</dbReference>
<protein>
    <submittedName>
        <fullName evidence="4">General stress protein CsbD</fullName>
    </submittedName>
</protein>
<reference evidence="5" key="1">
    <citation type="submission" date="2018-05" db="EMBL/GenBank/DDBJ databases">
        <authorList>
            <person name="Liu B.-T."/>
        </authorList>
    </citation>
    <scope>NUCLEOTIDE SEQUENCE [LARGE SCALE GENOMIC DNA]</scope>
    <source>
        <strain evidence="5">WD6-1</strain>
    </source>
</reference>
<organism evidence="4 5">
    <name type="scientific">Marinicauda salina</name>
    <dbReference type="NCBI Taxonomy" id="2135793"/>
    <lineage>
        <taxon>Bacteria</taxon>
        <taxon>Pseudomonadati</taxon>
        <taxon>Pseudomonadota</taxon>
        <taxon>Alphaproteobacteria</taxon>
        <taxon>Maricaulales</taxon>
        <taxon>Maricaulaceae</taxon>
        <taxon>Marinicauda</taxon>
    </lineage>
</organism>
<dbReference type="OrthoDB" id="9796058at2"/>
<dbReference type="Proteomes" id="UP000245168">
    <property type="component" value="Unassembled WGS sequence"/>
</dbReference>
<dbReference type="Gene3D" id="1.10.1470.10">
    <property type="entry name" value="YjbJ"/>
    <property type="match status" value="1"/>
</dbReference>
<dbReference type="InterPro" id="IPR050423">
    <property type="entry name" value="UPF0337_stress_rsp"/>
</dbReference>
<proteinExistence type="inferred from homology"/>
<gene>
    <name evidence="4" type="ORF">DDZ18_13350</name>
</gene>
<evidence type="ECO:0000256" key="1">
    <source>
        <dbReference type="ARBA" id="ARBA00009129"/>
    </source>
</evidence>